<protein>
    <recommendedName>
        <fullName evidence="2">Rhodanese domain-containing protein</fullName>
    </recommendedName>
</protein>
<dbReference type="RefSeq" id="WP_188462465.1">
    <property type="nucleotide sequence ID" value="NZ_BMFQ01000001.1"/>
</dbReference>
<evidence type="ECO:0000259" key="2">
    <source>
        <dbReference type="PROSITE" id="PS50206"/>
    </source>
</evidence>
<dbReference type="AlphaFoldDB" id="A0A917LLH6"/>
<keyword evidence="4" id="KW-1185">Reference proteome</keyword>
<dbReference type="InterPro" id="IPR036873">
    <property type="entry name" value="Rhodanese-like_dom_sf"/>
</dbReference>
<dbReference type="PANTHER" id="PTHR43031:SF7">
    <property type="entry name" value="NITRIC OXIDE REDUCTASE FLRD-NAD(+) REDUCTASE"/>
    <property type="match status" value="1"/>
</dbReference>
<feature type="signal peptide" evidence="1">
    <location>
        <begin position="1"/>
        <end position="18"/>
    </location>
</feature>
<keyword evidence="1" id="KW-0732">Signal</keyword>
<reference evidence="3" key="2">
    <citation type="submission" date="2020-09" db="EMBL/GenBank/DDBJ databases">
        <authorList>
            <person name="Sun Q."/>
            <person name="Zhou Y."/>
        </authorList>
    </citation>
    <scope>NUCLEOTIDE SEQUENCE</scope>
    <source>
        <strain evidence="3">CGMCC 1.12751</strain>
    </source>
</reference>
<dbReference type="SMART" id="SM00450">
    <property type="entry name" value="RHOD"/>
    <property type="match status" value="1"/>
</dbReference>
<dbReference type="NCBIfam" id="NF045521">
    <property type="entry name" value="rhoda_near_glyco"/>
    <property type="match status" value="1"/>
</dbReference>
<dbReference type="InterPro" id="IPR001763">
    <property type="entry name" value="Rhodanese-like_dom"/>
</dbReference>
<feature type="domain" description="Rhodanese" evidence="2">
    <location>
        <begin position="45"/>
        <end position="136"/>
    </location>
</feature>
<evidence type="ECO:0000313" key="3">
    <source>
        <dbReference type="EMBL" id="GGG40488.1"/>
    </source>
</evidence>
<proteinExistence type="predicted"/>
<dbReference type="PROSITE" id="PS50206">
    <property type="entry name" value="RHODANESE_3"/>
    <property type="match status" value="1"/>
</dbReference>
<dbReference type="SUPFAM" id="SSF52821">
    <property type="entry name" value="Rhodanese/Cell cycle control phosphatase"/>
    <property type="match status" value="1"/>
</dbReference>
<dbReference type="Pfam" id="PF00581">
    <property type="entry name" value="Rhodanese"/>
    <property type="match status" value="1"/>
</dbReference>
<gene>
    <name evidence="3" type="ORF">GCM10010976_10130</name>
</gene>
<dbReference type="Proteomes" id="UP000625976">
    <property type="component" value="Unassembled WGS sequence"/>
</dbReference>
<evidence type="ECO:0000313" key="4">
    <source>
        <dbReference type="Proteomes" id="UP000625976"/>
    </source>
</evidence>
<reference evidence="3" key="1">
    <citation type="journal article" date="2014" name="Int. J. Syst. Evol. Microbiol.">
        <title>Complete genome sequence of Corynebacterium casei LMG S-19264T (=DSM 44701T), isolated from a smear-ripened cheese.</title>
        <authorList>
            <consortium name="US DOE Joint Genome Institute (JGI-PGF)"/>
            <person name="Walter F."/>
            <person name="Albersmeier A."/>
            <person name="Kalinowski J."/>
            <person name="Ruckert C."/>
        </authorList>
    </citation>
    <scope>NUCLEOTIDE SEQUENCE</scope>
    <source>
        <strain evidence="3">CGMCC 1.12751</strain>
    </source>
</reference>
<dbReference type="EMBL" id="BMFQ01000001">
    <property type="protein sequence ID" value="GGG40488.1"/>
    <property type="molecule type" value="Genomic_DNA"/>
</dbReference>
<dbReference type="CDD" id="cd00158">
    <property type="entry name" value="RHOD"/>
    <property type="match status" value="1"/>
</dbReference>
<dbReference type="Gene3D" id="3.40.250.10">
    <property type="entry name" value="Rhodanese-like domain"/>
    <property type="match status" value="1"/>
</dbReference>
<sequence>MKLTFLFLFTFASFSLSAQETLEDLLQKYNTKNVAYISVQELAMPKTQAIILDAREFNEYQVSHLKNAIPVGYNEFDLQETTLQLNNKQQLIVVYCSLGIRSENIAKKLTKAGYTNVLNLYGGIFEWKNNGFEVYDSTETLTEKIHTFSPEWSKWLTSGEKVFN</sequence>
<name>A0A917LLH6_9FLAO</name>
<comment type="caution">
    <text evidence="3">The sequence shown here is derived from an EMBL/GenBank/DDBJ whole genome shotgun (WGS) entry which is preliminary data.</text>
</comment>
<feature type="chain" id="PRO_5038046430" description="Rhodanese domain-containing protein" evidence="1">
    <location>
        <begin position="19"/>
        <end position="164"/>
    </location>
</feature>
<dbReference type="InterPro" id="IPR050229">
    <property type="entry name" value="GlpE_sulfurtransferase"/>
</dbReference>
<evidence type="ECO:0000256" key="1">
    <source>
        <dbReference type="SAM" id="SignalP"/>
    </source>
</evidence>
<organism evidence="3 4">
    <name type="scientific">Bizionia arctica</name>
    <dbReference type="NCBI Taxonomy" id="1495645"/>
    <lineage>
        <taxon>Bacteria</taxon>
        <taxon>Pseudomonadati</taxon>
        <taxon>Bacteroidota</taxon>
        <taxon>Flavobacteriia</taxon>
        <taxon>Flavobacteriales</taxon>
        <taxon>Flavobacteriaceae</taxon>
        <taxon>Bizionia</taxon>
    </lineage>
</organism>
<dbReference type="PANTHER" id="PTHR43031">
    <property type="entry name" value="FAD-DEPENDENT OXIDOREDUCTASE"/>
    <property type="match status" value="1"/>
</dbReference>
<accession>A0A917LLH6</accession>